<name>A0A834M1B6_RHYFE</name>
<accession>A0A834M1B6</accession>
<dbReference type="CDD" id="cd09276">
    <property type="entry name" value="Rnase_HI_RT_non_LTR"/>
    <property type="match status" value="1"/>
</dbReference>
<protein>
    <recommendedName>
        <fullName evidence="3">RNase H type-1 domain-containing protein</fullName>
    </recommendedName>
</protein>
<dbReference type="GO" id="GO:0003676">
    <property type="term" value="F:nucleic acid binding"/>
    <property type="evidence" value="ECO:0007669"/>
    <property type="project" value="InterPro"/>
</dbReference>
<dbReference type="EMBL" id="JAACXV010014336">
    <property type="protein sequence ID" value="KAF7268256.1"/>
    <property type="molecule type" value="Genomic_DNA"/>
</dbReference>
<keyword evidence="2" id="KW-1185">Reference proteome</keyword>
<dbReference type="Proteomes" id="UP000625711">
    <property type="component" value="Unassembled WGS sequence"/>
</dbReference>
<dbReference type="InterPro" id="IPR036397">
    <property type="entry name" value="RNaseH_sf"/>
</dbReference>
<proteinExistence type="predicted"/>
<sequence length="175" mass="19397">MFQNDFMEIIHESLMPEYAAFGRLINPPWMCADISVNLEMSAFPKDSTSPQLYRSLFRQTMPSRFHGYKIIFTDGSKNKGAIGAAHTSVLGEECSRLHPWTSVFTAELYAIHRALSQVLSTTLEGPIVIISYSMSSIKGIQSGLNPHPLIGQIRDIHASLQGRGLTDLRQQAMGG</sequence>
<evidence type="ECO:0000313" key="1">
    <source>
        <dbReference type="EMBL" id="KAF7268256.1"/>
    </source>
</evidence>
<reference evidence="1" key="1">
    <citation type="submission" date="2020-08" db="EMBL/GenBank/DDBJ databases">
        <title>Genome sequencing and assembly of the red palm weevil Rhynchophorus ferrugineus.</title>
        <authorList>
            <person name="Dias G.B."/>
            <person name="Bergman C.M."/>
            <person name="Manee M."/>
        </authorList>
    </citation>
    <scope>NUCLEOTIDE SEQUENCE</scope>
    <source>
        <strain evidence="1">AA-2017</strain>
        <tissue evidence="1">Whole larva</tissue>
    </source>
</reference>
<evidence type="ECO:0000313" key="2">
    <source>
        <dbReference type="Proteomes" id="UP000625711"/>
    </source>
</evidence>
<organism evidence="1 2">
    <name type="scientific">Rhynchophorus ferrugineus</name>
    <name type="common">Red palm weevil</name>
    <name type="synonym">Curculio ferrugineus</name>
    <dbReference type="NCBI Taxonomy" id="354439"/>
    <lineage>
        <taxon>Eukaryota</taxon>
        <taxon>Metazoa</taxon>
        <taxon>Ecdysozoa</taxon>
        <taxon>Arthropoda</taxon>
        <taxon>Hexapoda</taxon>
        <taxon>Insecta</taxon>
        <taxon>Pterygota</taxon>
        <taxon>Neoptera</taxon>
        <taxon>Endopterygota</taxon>
        <taxon>Coleoptera</taxon>
        <taxon>Polyphaga</taxon>
        <taxon>Cucujiformia</taxon>
        <taxon>Curculionidae</taxon>
        <taxon>Dryophthorinae</taxon>
        <taxon>Rhynchophorus</taxon>
    </lineage>
</organism>
<gene>
    <name evidence="1" type="ORF">GWI33_018590</name>
</gene>
<dbReference type="AlphaFoldDB" id="A0A834M1B6"/>
<dbReference type="SUPFAM" id="SSF53098">
    <property type="entry name" value="Ribonuclease H-like"/>
    <property type="match status" value="1"/>
</dbReference>
<dbReference type="Gene3D" id="3.30.420.10">
    <property type="entry name" value="Ribonuclease H-like superfamily/Ribonuclease H"/>
    <property type="match status" value="1"/>
</dbReference>
<dbReference type="InterPro" id="IPR012337">
    <property type="entry name" value="RNaseH-like_sf"/>
</dbReference>
<dbReference type="OrthoDB" id="6774133at2759"/>
<evidence type="ECO:0008006" key="3">
    <source>
        <dbReference type="Google" id="ProtNLM"/>
    </source>
</evidence>
<comment type="caution">
    <text evidence="1">The sequence shown here is derived from an EMBL/GenBank/DDBJ whole genome shotgun (WGS) entry which is preliminary data.</text>
</comment>